<protein>
    <submittedName>
        <fullName evidence="1">Uncharacterized protein</fullName>
    </submittedName>
</protein>
<accession>A0A0E9WW66</accession>
<sequence length="68" mass="7849">MKPMRYHYSVHNGECHVCAPLIIVPMVLPVAQSICLKMEARSHRAENMWICAITKLNNRNKQASKTRE</sequence>
<proteinExistence type="predicted"/>
<reference evidence="1" key="2">
    <citation type="journal article" date="2015" name="Fish Shellfish Immunol.">
        <title>Early steps in the European eel (Anguilla anguilla)-Vibrio vulnificus interaction in the gills: Role of the RtxA13 toxin.</title>
        <authorList>
            <person name="Callol A."/>
            <person name="Pajuelo D."/>
            <person name="Ebbesson L."/>
            <person name="Teles M."/>
            <person name="MacKenzie S."/>
            <person name="Amaro C."/>
        </authorList>
    </citation>
    <scope>NUCLEOTIDE SEQUENCE</scope>
</reference>
<dbReference type="AlphaFoldDB" id="A0A0E9WW66"/>
<dbReference type="EMBL" id="GBXM01014747">
    <property type="protein sequence ID" value="JAH93830.1"/>
    <property type="molecule type" value="Transcribed_RNA"/>
</dbReference>
<reference evidence="1" key="1">
    <citation type="submission" date="2014-11" db="EMBL/GenBank/DDBJ databases">
        <authorList>
            <person name="Amaro Gonzalez C."/>
        </authorList>
    </citation>
    <scope>NUCLEOTIDE SEQUENCE</scope>
</reference>
<name>A0A0E9WW66_ANGAN</name>
<organism evidence="1">
    <name type="scientific">Anguilla anguilla</name>
    <name type="common">European freshwater eel</name>
    <name type="synonym">Muraena anguilla</name>
    <dbReference type="NCBI Taxonomy" id="7936"/>
    <lineage>
        <taxon>Eukaryota</taxon>
        <taxon>Metazoa</taxon>
        <taxon>Chordata</taxon>
        <taxon>Craniata</taxon>
        <taxon>Vertebrata</taxon>
        <taxon>Euteleostomi</taxon>
        <taxon>Actinopterygii</taxon>
        <taxon>Neopterygii</taxon>
        <taxon>Teleostei</taxon>
        <taxon>Anguilliformes</taxon>
        <taxon>Anguillidae</taxon>
        <taxon>Anguilla</taxon>
    </lineage>
</organism>
<evidence type="ECO:0000313" key="1">
    <source>
        <dbReference type="EMBL" id="JAH93830.1"/>
    </source>
</evidence>